<dbReference type="STRING" id="55758.MBFIL_09140"/>
<sequence length="101" mass="11703">MIQVSPDEMEIIINIIQKHAKNCKVLIFGSRLKGNNKKFSDLDLAFICNEGLGLKRRINLDIKFEESDLPYKVDVVDYNEASKEFKKIIDEKNKKIWDNSG</sequence>
<dbReference type="EMBL" id="LWMT01000170">
    <property type="protein sequence ID" value="KZX14221.1"/>
    <property type="molecule type" value="Genomic_DNA"/>
</dbReference>
<dbReference type="Proteomes" id="UP000077066">
    <property type="component" value="Unassembled WGS sequence"/>
</dbReference>
<gene>
    <name evidence="5" type="ORF">MBFIL_09140</name>
</gene>
<protein>
    <recommendedName>
        <fullName evidence="1">protein adenylyltransferase</fullName>
        <ecNumber evidence="1">2.7.7.108</ecNumber>
    </recommendedName>
</protein>
<dbReference type="InterPro" id="IPR043519">
    <property type="entry name" value="NT_sf"/>
</dbReference>
<dbReference type="RefSeq" id="WP_066971947.1">
    <property type="nucleotide sequence ID" value="NZ_LWMT01000170.1"/>
</dbReference>
<proteinExistence type="predicted"/>
<dbReference type="EC" id="2.7.7.108" evidence="1"/>
<evidence type="ECO:0000256" key="3">
    <source>
        <dbReference type="ARBA" id="ARBA00048696"/>
    </source>
</evidence>
<evidence type="ECO:0000256" key="2">
    <source>
        <dbReference type="ARBA" id="ARBA00047518"/>
    </source>
</evidence>
<dbReference type="CDD" id="cd05403">
    <property type="entry name" value="NT_KNTase_like"/>
    <property type="match status" value="1"/>
</dbReference>
<comment type="catalytic activity">
    <reaction evidence="2">
        <text>O-(5'-adenylyl)-L-tyrosyl-[protein] + ATP = O-[5'-(adenylyl-(5'-&gt;3')-adenylyl)]-L-tyrosyl-[protein] + diphosphate</text>
        <dbReference type="Rhea" id="RHEA:66528"/>
        <dbReference type="Rhea" id="RHEA-COMP:13846"/>
        <dbReference type="Rhea" id="RHEA-COMP:17046"/>
        <dbReference type="ChEBI" id="CHEBI:30616"/>
        <dbReference type="ChEBI" id="CHEBI:33019"/>
        <dbReference type="ChEBI" id="CHEBI:83624"/>
        <dbReference type="ChEBI" id="CHEBI:167160"/>
    </reaction>
</comment>
<evidence type="ECO:0000256" key="1">
    <source>
        <dbReference type="ARBA" id="ARBA00034531"/>
    </source>
</evidence>
<evidence type="ECO:0000259" key="4">
    <source>
        <dbReference type="Pfam" id="PF18765"/>
    </source>
</evidence>
<dbReference type="SUPFAM" id="SSF81301">
    <property type="entry name" value="Nucleotidyltransferase"/>
    <property type="match status" value="1"/>
</dbReference>
<keyword evidence="5" id="KW-0808">Transferase</keyword>
<reference evidence="5 6" key="1">
    <citation type="submission" date="2016-04" db="EMBL/GenBank/DDBJ databases">
        <title>Genome sequence of Methanobrevibacter filiformis DSM 11501.</title>
        <authorList>
            <person name="Poehlein A."/>
            <person name="Seedorf H."/>
            <person name="Daniel R."/>
        </authorList>
    </citation>
    <scope>NUCLEOTIDE SEQUENCE [LARGE SCALE GENOMIC DNA]</scope>
    <source>
        <strain evidence="5 6">DSM 11501</strain>
    </source>
</reference>
<keyword evidence="6" id="KW-1185">Reference proteome</keyword>
<accession>A0A166C7V8</accession>
<organism evidence="5 6">
    <name type="scientific">Methanobrevibacter filiformis</name>
    <dbReference type="NCBI Taxonomy" id="55758"/>
    <lineage>
        <taxon>Archaea</taxon>
        <taxon>Methanobacteriati</taxon>
        <taxon>Methanobacteriota</taxon>
        <taxon>Methanomada group</taxon>
        <taxon>Methanobacteria</taxon>
        <taxon>Methanobacteriales</taxon>
        <taxon>Methanobacteriaceae</taxon>
        <taxon>Methanobrevibacter</taxon>
    </lineage>
</organism>
<comment type="catalytic activity">
    <reaction evidence="3">
        <text>L-tyrosyl-[protein] + ATP = O-(5'-adenylyl)-L-tyrosyl-[protein] + diphosphate</text>
        <dbReference type="Rhea" id="RHEA:54288"/>
        <dbReference type="Rhea" id="RHEA-COMP:10136"/>
        <dbReference type="Rhea" id="RHEA-COMP:13846"/>
        <dbReference type="ChEBI" id="CHEBI:30616"/>
        <dbReference type="ChEBI" id="CHEBI:33019"/>
        <dbReference type="ChEBI" id="CHEBI:46858"/>
        <dbReference type="ChEBI" id="CHEBI:83624"/>
        <dbReference type="EC" id="2.7.7.108"/>
    </reaction>
</comment>
<dbReference type="Gene3D" id="3.30.460.10">
    <property type="entry name" value="Beta Polymerase, domain 2"/>
    <property type="match status" value="1"/>
</dbReference>
<dbReference type="GO" id="GO:0070733">
    <property type="term" value="F:AMPylase activity"/>
    <property type="evidence" value="ECO:0007669"/>
    <property type="project" value="UniProtKB-EC"/>
</dbReference>
<name>A0A166C7V8_9EURY</name>
<dbReference type="Pfam" id="PF18765">
    <property type="entry name" value="Polbeta"/>
    <property type="match status" value="1"/>
</dbReference>
<dbReference type="OrthoDB" id="359295at2157"/>
<dbReference type="InterPro" id="IPR041633">
    <property type="entry name" value="Polbeta"/>
</dbReference>
<comment type="caution">
    <text evidence="5">The sequence shown here is derived from an EMBL/GenBank/DDBJ whole genome shotgun (WGS) entry which is preliminary data.</text>
</comment>
<dbReference type="AlphaFoldDB" id="A0A166C7V8"/>
<feature type="domain" description="Polymerase beta nucleotidyltransferase" evidence="4">
    <location>
        <begin position="12"/>
        <end position="99"/>
    </location>
</feature>
<evidence type="ECO:0000313" key="6">
    <source>
        <dbReference type="Proteomes" id="UP000077066"/>
    </source>
</evidence>
<evidence type="ECO:0000313" key="5">
    <source>
        <dbReference type="EMBL" id="KZX14221.1"/>
    </source>
</evidence>
<dbReference type="PATRIC" id="fig|55758.3.peg.1038"/>